<dbReference type="EMBL" id="JAUJDW010000028">
    <property type="protein sequence ID" value="KAK0653401.1"/>
    <property type="molecule type" value="Genomic_DNA"/>
</dbReference>
<evidence type="ECO:0000313" key="2">
    <source>
        <dbReference type="EMBL" id="KAK0653401.1"/>
    </source>
</evidence>
<proteinExistence type="predicted"/>
<protein>
    <submittedName>
        <fullName evidence="2">Uncharacterized protein</fullName>
    </submittedName>
</protein>
<feature type="region of interest" description="Disordered" evidence="1">
    <location>
        <begin position="272"/>
        <end position="443"/>
    </location>
</feature>
<feature type="compositionally biased region" description="Polar residues" evidence="1">
    <location>
        <begin position="160"/>
        <end position="170"/>
    </location>
</feature>
<feature type="compositionally biased region" description="Basic and acidic residues" evidence="1">
    <location>
        <begin position="355"/>
        <end position="369"/>
    </location>
</feature>
<dbReference type="AlphaFoldDB" id="A0AA39YIT4"/>
<feature type="compositionally biased region" description="Basic and acidic residues" evidence="1">
    <location>
        <begin position="556"/>
        <end position="568"/>
    </location>
</feature>
<feature type="region of interest" description="Disordered" evidence="1">
    <location>
        <begin position="44"/>
        <end position="182"/>
    </location>
</feature>
<reference evidence="2" key="1">
    <citation type="submission" date="2023-06" db="EMBL/GenBank/DDBJ databases">
        <title>Multi-omics analyses reveal the molecular pathogenesis toolkit of Lasiodiplodia hormozganensis, a cross-kingdom pathogen.</title>
        <authorList>
            <person name="Felix C."/>
            <person name="Meneses R."/>
            <person name="Goncalves M.F.M."/>
            <person name="Tilleman L."/>
            <person name="Duarte A.S."/>
            <person name="Jorrin-Novo J.V."/>
            <person name="Van De Peer Y."/>
            <person name="Deforce D."/>
            <person name="Van Nieuwerburgh F."/>
            <person name="Esteves A.C."/>
            <person name="Alves A."/>
        </authorList>
    </citation>
    <scope>NUCLEOTIDE SEQUENCE</scope>
    <source>
        <strain evidence="2">CBS 339.90</strain>
    </source>
</reference>
<evidence type="ECO:0000256" key="1">
    <source>
        <dbReference type="SAM" id="MobiDB-lite"/>
    </source>
</evidence>
<dbReference type="Proteomes" id="UP001175001">
    <property type="component" value="Unassembled WGS sequence"/>
</dbReference>
<gene>
    <name evidence="2" type="ORF">DIS24_g6099</name>
</gene>
<feature type="region of interest" description="Disordered" evidence="1">
    <location>
        <begin position="543"/>
        <end position="594"/>
    </location>
</feature>
<feature type="compositionally biased region" description="Acidic residues" evidence="1">
    <location>
        <begin position="345"/>
        <end position="354"/>
    </location>
</feature>
<feature type="compositionally biased region" description="Basic residues" evidence="1">
    <location>
        <begin position="171"/>
        <end position="182"/>
    </location>
</feature>
<accession>A0AA39YIT4</accession>
<evidence type="ECO:0000313" key="3">
    <source>
        <dbReference type="Proteomes" id="UP001175001"/>
    </source>
</evidence>
<feature type="compositionally biased region" description="Basic and acidic residues" evidence="1">
    <location>
        <begin position="287"/>
        <end position="335"/>
    </location>
</feature>
<name>A0AA39YIT4_9PEZI</name>
<sequence>MCIIEQRTYIQPDGKKETYDHVKSRCELAGTGKSCRKITYEERTMQGAGHSRHSPRIRYADESSSPATESLPPTPVNGATFVEVTPTTGGFGSHPSPKHRKTGSLGQIVFNLGGSRKEKEKQKGKPKTTTKHYYGSSAVSEATSASSTRSYSPAPPSPTHEQNLSPTYQYSHRRSHRDHRDRHVLRRLRPMLTRLPLKNLVAGGLEGLHQSSRSLPPVPAFGLLLLPRVHQTINLKIPTRELPKAQATASLLKNYLHLSIIFALILGTPNTKRQKTNAKLASSVSGLRDERREEGRKMNEQSRPADDWEARLEEGRRRVEQEHRNRQQETRHDPSVDAAAPADSSGDEDWEAQLEEGRRRLAELRRTEETATSNAHAANRERRPSQSSVNDPLRRRNTTGGSHGQRHRPPRVPLDSSSTSRSNSSANATASSSIGTDTTADREAIERNRLLSFEREQMARERQGADVMLASQIADAQADIQRAEARIAARRDREQRERMVEGNYGAFAYDGVNSYAPQPNDFYNPRLGMGMGTLRHENRRLPPMTHQGGPPLGEPGWERGQRVIHEARGGGGRRSRRSSVSYHQYPAYRWEDQR</sequence>
<feature type="compositionally biased region" description="Low complexity" evidence="1">
    <location>
        <begin position="416"/>
        <end position="433"/>
    </location>
</feature>
<comment type="caution">
    <text evidence="2">The sequence shown here is derived from an EMBL/GenBank/DDBJ whole genome shotgun (WGS) entry which is preliminary data.</text>
</comment>
<keyword evidence="3" id="KW-1185">Reference proteome</keyword>
<organism evidence="2 3">
    <name type="scientific">Lasiodiplodia hormozganensis</name>
    <dbReference type="NCBI Taxonomy" id="869390"/>
    <lineage>
        <taxon>Eukaryota</taxon>
        <taxon>Fungi</taxon>
        <taxon>Dikarya</taxon>
        <taxon>Ascomycota</taxon>
        <taxon>Pezizomycotina</taxon>
        <taxon>Dothideomycetes</taxon>
        <taxon>Dothideomycetes incertae sedis</taxon>
        <taxon>Botryosphaeriales</taxon>
        <taxon>Botryosphaeriaceae</taxon>
        <taxon>Lasiodiplodia</taxon>
    </lineage>
</organism>
<feature type="compositionally biased region" description="Low complexity" evidence="1">
    <location>
        <begin position="136"/>
        <end position="152"/>
    </location>
</feature>